<evidence type="ECO:0000313" key="2">
    <source>
        <dbReference type="EMBL" id="GAA2059824.1"/>
    </source>
</evidence>
<accession>A0ABN2VDE5</accession>
<proteinExistence type="predicted"/>
<dbReference type="EMBL" id="BAAANQ010000009">
    <property type="protein sequence ID" value="GAA2059824.1"/>
    <property type="molecule type" value="Genomic_DNA"/>
</dbReference>
<dbReference type="SUPFAM" id="SSF54427">
    <property type="entry name" value="NTF2-like"/>
    <property type="match status" value="1"/>
</dbReference>
<dbReference type="InterPro" id="IPR027843">
    <property type="entry name" value="DUF4440"/>
</dbReference>
<organism evidence="2 3">
    <name type="scientific">Streptomyces cheonanensis</name>
    <dbReference type="NCBI Taxonomy" id="312720"/>
    <lineage>
        <taxon>Bacteria</taxon>
        <taxon>Bacillati</taxon>
        <taxon>Actinomycetota</taxon>
        <taxon>Actinomycetes</taxon>
        <taxon>Kitasatosporales</taxon>
        <taxon>Streptomycetaceae</taxon>
        <taxon>Streptomyces</taxon>
    </lineage>
</organism>
<name>A0ABN2VDE5_9ACTN</name>
<sequence>MSQILDTVISDDPDEQNDLLIRVFNSGDGELYDALYTPDAISNMSGGPLTGEARSAFFKEFLAAGAKITSKVVQSYTTGDTSLLIVDYVMTLPGPDGQTVTSPGTCTDVVIRNEEGQWRLAIDRPVPHEAPAA</sequence>
<reference evidence="2 3" key="1">
    <citation type="journal article" date="2019" name="Int. J. Syst. Evol. Microbiol.">
        <title>The Global Catalogue of Microorganisms (GCM) 10K type strain sequencing project: providing services to taxonomists for standard genome sequencing and annotation.</title>
        <authorList>
            <consortium name="The Broad Institute Genomics Platform"/>
            <consortium name="The Broad Institute Genome Sequencing Center for Infectious Disease"/>
            <person name="Wu L."/>
            <person name="Ma J."/>
        </authorList>
    </citation>
    <scope>NUCLEOTIDE SEQUENCE [LARGE SCALE GENOMIC DNA]</scope>
    <source>
        <strain evidence="2 3">JCM 14549</strain>
    </source>
</reference>
<dbReference type="Gene3D" id="3.10.450.50">
    <property type="match status" value="1"/>
</dbReference>
<dbReference type="InterPro" id="IPR032710">
    <property type="entry name" value="NTF2-like_dom_sf"/>
</dbReference>
<gene>
    <name evidence="2" type="ORF">GCM10009757_41520</name>
</gene>
<comment type="caution">
    <text evidence="2">The sequence shown here is derived from an EMBL/GenBank/DDBJ whole genome shotgun (WGS) entry which is preliminary data.</text>
</comment>
<keyword evidence="3" id="KW-1185">Reference proteome</keyword>
<evidence type="ECO:0000313" key="3">
    <source>
        <dbReference type="Proteomes" id="UP001403094"/>
    </source>
</evidence>
<dbReference type="Proteomes" id="UP001403094">
    <property type="component" value="Unassembled WGS sequence"/>
</dbReference>
<protein>
    <recommendedName>
        <fullName evidence="1">DUF4440 domain-containing protein</fullName>
    </recommendedName>
</protein>
<feature type="domain" description="DUF4440" evidence="1">
    <location>
        <begin position="22"/>
        <end position="120"/>
    </location>
</feature>
<dbReference type="Pfam" id="PF14534">
    <property type="entry name" value="DUF4440"/>
    <property type="match status" value="1"/>
</dbReference>
<dbReference type="RefSeq" id="WP_346071365.1">
    <property type="nucleotide sequence ID" value="NZ_BAAANQ010000009.1"/>
</dbReference>
<evidence type="ECO:0000259" key="1">
    <source>
        <dbReference type="Pfam" id="PF14534"/>
    </source>
</evidence>